<dbReference type="Gene3D" id="3.40.50.2300">
    <property type="match status" value="1"/>
</dbReference>
<comment type="caution">
    <text evidence="3">The sequence shown here is derived from an EMBL/GenBank/DDBJ whole genome shotgun (WGS) entry which is preliminary data.</text>
</comment>
<keyword evidence="4" id="KW-1185">Reference proteome</keyword>
<dbReference type="Pfam" id="PF00072">
    <property type="entry name" value="Response_reg"/>
    <property type="match status" value="1"/>
</dbReference>
<dbReference type="PANTHER" id="PTHR44520">
    <property type="entry name" value="RESPONSE REGULATOR RCP1-RELATED"/>
    <property type="match status" value="1"/>
</dbReference>
<dbReference type="CDD" id="cd17557">
    <property type="entry name" value="REC_Rcp-like"/>
    <property type="match status" value="1"/>
</dbReference>
<reference evidence="3 4" key="1">
    <citation type="submission" date="2024-06" db="EMBL/GenBank/DDBJ databases">
        <title>Genomic Encyclopedia of Type Strains, Phase IV (KMG-IV): sequencing the most valuable type-strain genomes for metagenomic binning, comparative biology and taxonomic classification.</title>
        <authorList>
            <person name="Goeker M."/>
        </authorList>
    </citation>
    <scope>NUCLEOTIDE SEQUENCE [LARGE SCALE GENOMIC DNA]</scope>
    <source>
        <strain evidence="3 4">DSM 28102</strain>
    </source>
</reference>
<dbReference type="InterPro" id="IPR011006">
    <property type="entry name" value="CheY-like_superfamily"/>
</dbReference>
<dbReference type="Proteomes" id="UP001549164">
    <property type="component" value="Unassembled WGS sequence"/>
</dbReference>
<evidence type="ECO:0000313" key="4">
    <source>
        <dbReference type="Proteomes" id="UP001549164"/>
    </source>
</evidence>
<name>A0ABV2IGD5_9HYPH</name>
<dbReference type="SUPFAM" id="SSF52172">
    <property type="entry name" value="CheY-like"/>
    <property type="match status" value="1"/>
</dbReference>
<dbReference type="EMBL" id="JBEPLY010000012">
    <property type="protein sequence ID" value="MET3601282.1"/>
    <property type="molecule type" value="Genomic_DNA"/>
</dbReference>
<feature type="modified residue" description="4-aspartylphosphate" evidence="1">
    <location>
        <position position="74"/>
    </location>
</feature>
<dbReference type="InterPro" id="IPR001789">
    <property type="entry name" value="Sig_transdc_resp-reg_receiver"/>
</dbReference>
<dbReference type="PANTHER" id="PTHR44520:SF2">
    <property type="entry name" value="RESPONSE REGULATOR RCP1"/>
    <property type="match status" value="1"/>
</dbReference>
<accession>A0ABV2IGD5</accession>
<dbReference type="PROSITE" id="PS50110">
    <property type="entry name" value="RESPONSE_REGULATORY"/>
    <property type="match status" value="1"/>
</dbReference>
<evidence type="ECO:0000313" key="3">
    <source>
        <dbReference type="EMBL" id="MET3601282.1"/>
    </source>
</evidence>
<dbReference type="SMART" id="SM00448">
    <property type="entry name" value="REC"/>
    <property type="match status" value="1"/>
</dbReference>
<dbReference type="InterPro" id="IPR052893">
    <property type="entry name" value="TCS_response_regulator"/>
</dbReference>
<evidence type="ECO:0000259" key="2">
    <source>
        <dbReference type="PROSITE" id="PS50110"/>
    </source>
</evidence>
<sequence length="157" mass="17653">MSNNRNVNQSADPSLLRQATIFVVDDDDVDVISIQRNLKKLRLLNPVVRARDGQEALDMLRGGQVPAPYIILLDLNMPRLGGLEFLRILRGDPVLTNAIVFVLTTSQADEDITAAYRDHVAGYMLKQRVGDDFLNLIGLIEHYWRLVELPSPRDSTS</sequence>
<proteinExistence type="predicted"/>
<evidence type="ECO:0000256" key="1">
    <source>
        <dbReference type="PROSITE-ProRule" id="PRU00169"/>
    </source>
</evidence>
<dbReference type="RefSeq" id="WP_354435096.1">
    <property type="nucleotide sequence ID" value="NZ_JBEPLY010000012.1"/>
</dbReference>
<keyword evidence="1" id="KW-0597">Phosphoprotein</keyword>
<protein>
    <submittedName>
        <fullName evidence="3">CheY-like chemotaxis protein</fullName>
    </submittedName>
</protein>
<organism evidence="3 4">
    <name type="scientific">Martelella mangrovi</name>
    <dbReference type="NCBI Taxonomy" id="1397477"/>
    <lineage>
        <taxon>Bacteria</taxon>
        <taxon>Pseudomonadati</taxon>
        <taxon>Pseudomonadota</taxon>
        <taxon>Alphaproteobacteria</taxon>
        <taxon>Hyphomicrobiales</taxon>
        <taxon>Aurantimonadaceae</taxon>
        <taxon>Martelella</taxon>
    </lineage>
</organism>
<gene>
    <name evidence="3" type="ORF">ABID12_003238</name>
</gene>
<feature type="domain" description="Response regulatory" evidence="2">
    <location>
        <begin position="20"/>
        <end position="141"/>
    </location>
</feature>